<keyword evidence="2" id="KW-1185">Reference proteome</keyword>
<reference evidence="1 2" key="1">
    <citation type="journal article" date="2014" name="PLoS ONE">
        <title>Reduction of Hydrogen Peroxide Accumulation and Toxicity by a Catalase from Mycoplasma iowae.</title>
        <authorList>
            <person name="Pritchard R.E."/>
            <person name="Prassinos A.J."/>
            <person name="Osborne J.D."/>
            <person name="Raviv Z."/>
            <person name="Balish M.F."/>
        </authorList>
    </citation>
    <scope>NUCLEOTIDE SEQUENCE [LARGE SCALE GENOMIC DNA]</scope>
    <source>
        <strain evidence="1 2">DK-CPA</strain>
    </source>
</reference>
<accession>A0A084U4R0</accession>
<dbReference type="GO" id="GO:0016787">
    <property type="term" value="F:hydrolase activity"/>
    <property type="evidence" value="ECO:0007669"/>
    <property type="project" value="InterPro"/>
</dbReference>
<gene>
    <name evidence="1" type="ORF">P271_811</name>
</gene>
<organism evidence="1 2">
    <name type="scientific">Malacoplasma iowae DK-CPA</name>
    <dbReference type="NCBI Taxonomy" id="1394179"/>
    <lineage>
        <taxon>Bacteria</taxon>
        <taxon>Bacillati</taxon>
        <taxon>Mycoplasmatota</taxon>
        <taxon>Mycoplasmoidales</taxon>
        <taxon>Mycoplasmoidaceae</taxon>
        <taxon>Malacoplasma</taxon>
    </lineage>
</organism>
<dbReference type="AlphaFoldDB" id="A0A084U4R0"/>
<dbReference type="SUPFAM" id="SSF102860">
    <property type="entry name" value="mRNA decapping enzyme DcpS N-terminal domain"/>
    <property type="match status" value="1"/>
</dbReference>
<proteinExistence type="predicted"/>
<protein>
    <submittedName>
        <fullName evidence="1">DUF1814 superfamily protein</fullName>
    </submittedName>
</protein>
<dbReference type="InterPro" id="IPR011145">
    <property type="entry name" value="Scavenger_mRNA_decap_enz_N"/>
</dbReference>
<evidence type="ECO:0000313" key="2">
    <source>
        <dbReference type="Proteomes" id="UP000028523"/>
    </source>
</evidence>
<dbReference type="GO" id="GO:0000290">
    <property type="term" value="P:deadenylation-dependent decapping of nuclear-transcribed mRNA"/>
    <property type="evidence" value="ECO:0007669"/>
    <property type="project" value="InterPro"/>
</dbReference>
<evidence type="ECO:0000313" key="1">
    <source>
        <dbReference type="EMBL" id="KFB07946.1"/>
    </source>
</evidence>
<name>A0A084U4R0_MALIO</name>
<dbReference type="Proteomes" id="UP000028523">
    <property type="component" value="Unassembled WGS sequence"/>
</dbReference>
<sequence>MELKEILEIENYIKQVILDNANKKEYFTTKDFINLFKKDKVNKYIYFKQSVNNVLSNLYKQDLIYRIKKGVYSFSDDFLKLRLSIENKENKEYIFNDIYHRYLLEKTTAVPNLNNTYISEKILNGYSKQTIFLFFDLYKNIGRINFDIENKNQRLLFELFLYFVLLDSSKIKNKLEYFVSDKNLYLFFVEKYKSTNIGVKDLLNIKDKLKIFLKNKKRAEYYYDLILKIIKGIEIDEKISNDN</sequence>
<comment type="caution">
    <text evidence="1">The sequence shown here is derived from an EMBL/GenBank/DDBJ whole genome shotgun (WGS) entry which is preliminary data.</text>
</comment>
<dbReference type="RefSeq" id="WP_036451319.1">
    <property type="nucleotide sequence ID" value="NZ_AWQU01000042.1"/>
</dbReference>
<dbReference type="EMBL" id="AWQU01000042">
    <property type="protein sequence ID" value="KFB07946.1"/>
    <property type="molecule type" value="Genomic_DNA"/>
</dbReference>